<protein>
    <submittedName>
        <fullName evidence="1">Uncharacterized protein</fullName>
    </submittedName>
</protein>
<sequence>MADSIVEEREEVMVSLTEQLPRDALRKYGDKTEYPTGFPTTTNNKLEAAMGKKGDNDADVPPGFPPKSIHGKVLDFAEELKFSTGELSRSCNRHQRFSDVAVTDGSCYASQKKCLSTSAAADNRALGGKTGKNDDSNACFTPNKVLGAAMERKEGNDPYVPPGFPPKIMQLKVGDSVNEVESTTGQVLRSFDRHDYSASDRTARDVRSSANAGQGYSISAAADDRALKGKIGNDNACFTPNKVLEAAMGRKGDNDADVPPGFPPKSIQVKVEFSVTEVEPTGGEVLGSFNRHQDDVRSYAGCALDHSTSAAVDDGAIKEMELQKTLMKETTDINAAIGGPMRTMEDEDRRMNEITEIDIQIPELKLDARVARLENMIAKLKAKKFGHDSQV</sequence>
<reference evidence="1 2" key="1">
    <citation type="journal article" date="2020" name="Nat. Commun.">
        <title>Genome of Tripterygium wilfordii and identification of cytochrome P450 involved in triptolide biosynthesis.</title>
        <authorList>
            <person name="Tu L."/>
            <person name="Su P."/>
            <person name="Zhang Z."/>
            <person name="Gao L."/>
            <person name="Wang J."/>
            <person name="Hu T."/>
            <person name="Zhou J."/>
            <person name="Zhang Y."/>
            <person name="Zhao Y."/>
            <person name="Liu Y."/>
            <person name="Song Y."/>
            <person name="Tong Y."/>
            <person name="Lu Y."/>
            <person name="Yang J."/>
            <person name="Xu C."/>
            <person name="Jia M."/>
            <person name="Peters R.J."/>
            <person name="Huang L."/>
            <person name="Gao W."/>
        </authorList>
    </citation>
    <scope>NUCLEOTIDE SEQUENCE [LARGE SCALE GENOMIC DNA]</scope>
    <source>
        <strain evidence="2">cv. XIE 37</strain>
        <tissue evidence="1">Leaf</tissue>
    </source>
</reference>
<dbReference type="Proteomes" id="UP000593562">
    <property type="component" value="Unassembled WGS sequence"/>
</dbReference>
<dbReference type="EMBL" id="JAAARO010000019">
    <property type="protein sequence ID" value="KAF5730568.1"/>
    <property type="molecule type" value="Genomic_DNA"/>
</dbReference>
<evidence type="ECO:0000313" key="1">
    <source>
        <dbReference type="EMBL" id="KAF5730568.1"/>
    </source>
</evidence>
<comment type="caution">
    <text evidence="1">The sequence shown here is derived from an EMBL/GenBank/DDBJ whole genome shotgun (WGS) entry which is preliminary data.</text>
</comment>
<gene>
    <name evidence="1" type="ORF">HS088_TW19G00159</name>
</gene>
<accession>A0A7J7C8U3</accession>
<proteinExistence type="predicted"/>
<keyword evidence="2" id="KW-1185">Reference proteome</keyword>
<dbReference type="InParanoid" id="A0A7J7C8U3"/>
<organism evidence="1 2">
    <name type="scientific">Tripterygium wilfordii</name>
    <name type="common">Thunder God vine</name>
    <dbReference type="NCBI Taxonomy" id="458696"/>
    <lineage>
        <taxon>Eukaryota</taxon>
        <taxon>Viridiplantae</taxon>
        <taxon>Streptophyta</taxon>
        <taxon>Embryophyta</taxon>
        <taxon>Tracheophyta</taxon>
        <taxon>Spermatophyta</taxon>
        <taxon>Magnoliopsida</taxon>
        <taxon>eudicotyledons</taxon>
        <taxon>Gunneridae</taxon>
        <taxon>Pentapetalae</taxon>
        <taxon>rosids</taxon>
        <taxon>fabids</taxon>
        <taxon>Celastrales</taxon>
        <taxon>Celastraceae</taxon>
        <taxon>Tripterygium</taxon>
    </lineage>
</organism>
<dbReference type="AlphaFoldDB" id="A0A7J7C8U3"/>
<name>A0A7J7C8U3_TRIWF</name>
<evidence type="ECO:0000313" key="2">
    <source>
        <dbReference type="Proteomes" id="UP000593562"/>
    </source>
</evidence>